<feature type="chain" id="PRO_5002513033" description="Outer membrane protein beta-barrel domain-containing protein" evidence="1">
    <location>
        <begin position="24"/>
        <end position="222"/>
    </location>
</feature>
<dbReference type="STRING" id="927083.DB32_007827"/>
<evidence type="ECO:0000313" key="3">
    <source>
        <dbReference type="Proteomes" id="UP000034883"/>
    </source>
</evidence>
<sequence length="222" mass="22569">MSATKLGALAAIVIAIAATEVRAQDVAPTTEDASADATTPVAEPVVTAPPAVEAPPPQRAIARGRGVTWGLALVVPVLVTDVIEANGHVIDYIAPGGGVDGRVGFELSGGISLGVTGGVSAHASQNSRSLAMYRGGVEARWTVDLGDMVAPSFGIAAGVLLVELDAGLQVTAYGRVLAGVQLMFAPWVAMELGVSVEGALGLDAFRDPILWVSPQVGISFYE</sequence>
<feature type="signal peptide" evidence="1">
    <location>
        <begin position="1"/>
        <end position="23"/>
    </location>
</feature>
<gene>
    <name evidence="2" type="ORF">DB32_007827</name>
</gene>
<keyword evidence="3" id="KW-1185">Reference proteome</keyword>
<evidence type="ECO:0000313" key="2">
    <source>
        <dbReference type="EMBL" id="AKF10678.1"/>
    </source>
</evidence>
<dbReference type="KEGG" id="samy:DB32_007827"/>
<proteinExistence type="predicted"/>
<reference evidence="2 3" key="1">
    <citation type="submission" date="2015-03" db="EMBL/GenBank/DDBJ databases">
        <title>Genome assembly of Sandaracinus amylolyticus DSM 53668.</title>
        <authorList>
            <person name="Sharma G."/>
            <person name="Subramanian S."/>
        </authorList>
    </citation>
    <scope>NUCLEOTIDE SEQUENCE [LARGE SCALE GENOMIC DNA]</scope>
    <source>
        <strain evidence="2 3">DSM 53668</strain>
    </source>
</reference>
<evidence type="ECO:0000256" key="1">
    <source>
        <dbReference type="SAM" id="SignalP"/>
    </source>
</evidence>
<keyword evidence="1" id="KW-0732">Signal</keyword>
<organism evidence="2 3">
    <name type="scientific">Sandaracinus amylolyticus</name>
    <dbReference type="NCBI Taxonomy" id="927083"/>
    <lineage>
        <taxon>Bacteria</taxon>
        <taxon>Pseudomonadati</taxon>
        <taxon>Myxococcota</taxon>
        <taxon>Polyangia</taxon>
        <taxon>Polyangiales</taxon>
        <taxon>Sandaracinaceae</taxon>
        <taxon>Sandaracinus</taxon>
    </lineage>
</organism>
<accession>A0A0F6YM85</accession>
<evidence type="ECO:0008006" key="4">
    <source>
        <dbReference type="Google" id="ProtNLM"/>
    </source>
</evidence>
<dbReference type="Proteomes" id="UP000034883">
    <property type="component" value="Chromosome"/>
</dbReference>
<protein>
    <recommendedName>
        <fullName evidence="4">Outer membrane protein beta-barrel domain-containing protein</fullName>
    </recommendedName>
</protein>
<dbReference type="AlphaFoldDB" id="A0A0F6YM85"/>
<dbReference type="RefSeq" id="WP_053237626.1">
    <property type="nucleotide sequence ID" value="NZ_CP011125.1"/>
</dbReference>
<dbReference type="EMBL" id="CP011125">
    <property type="protein sequence ID" value="AKF10678.1"/>
    <property type="molecule type" value="Genomic_DNA"/>
</dbReference>
<name>A0A0F6YM85_9BACT</name>